<feature type="transmembrane region" description="Helical" evidence="2">
    <location>
        <begin position="232"/>
        <end position="252"/>
    </location>
</feature>
<organism evidence="3 4">
    <name type="scientific">Pseudonocardia aurantiaca</name>
    <dbReference type="NCBI Taxonomy" id="75290"/>
    <lineage>
        <taxon>Bacteria</taxon>
        <taxon>Bacillati</taxon>
        <taxon>Actinomycetota</taxon>
        <taxon>Actinomycetes</taxon>
        <taxon>Pseudonocardiales</taxon>
        <taxon>Pseudonocardiaceae</taxon>
        <taxon>Pseudonocardia</taxon>
    </lineage>
</organism>
<reference evidence="4" key="1">
    <citation type="journal article" date="2019" name="Int. J. Syst. Evol. Microbiol.">
        <title>The Global Catalogue of Microorganisms (GCM) 10K type strain sequencing project: providing services to taxonomists for standard genome sequencing and annotation.</title>
        <authorList>
            <consortium name="The Broad Institute Genomics Platform"/>
            <consortium name="The Broad Institute Genome Sequencing Center for Infectious Disease"/>
            <person name="Wu L."/>
            <person name="Ma J."/>
        </authorList>
    </citation>
    <scope>NUCLEOTIDE SEQUENCE [LARGE SCALE GENOMIC DNA]</scope>
    <source>
        <strain evidence="4">JCM 12165</strain>
    </source>
</reference>
<protein>
    <submittedName>
        <fullName evidence="3">Uncharacterized protein</fullName>
    </submittedName>
</protein>
<sequence>MSNSSDPERGGQQPDERAREGQPDGGSAAPPGGQDWDAAPYQQEQQPPAQQQAGQYQPGQYQPGQYPPGQYPPGQYQPGQYPQGGPYGQPGEYGQPGQYGGPYGQPGQYQVPSHGQPYGDRGGYVYTPYGTYPAGMPEQDTPQVGRPGIMILALVLLILSALPSIAAGLLVVLSPGQLVQLAGTPEQLDQLRAAGVDPESVIAFGGAIVLGLALLYILFAVLAFTGRNWARIVVAIMTAGFALMTFATGVTGLQSAELLFLVLIVGASIVGTVILFLPGPSSWFSRHRR</sequence>
<name>A0ABW4FUS7_9PSEU</name>
<keyword evidence="2" id="KW-0472">Membrane</keyword>
<feature type="compositionally biased region" description="Low complexity" evidence="1">
    <location>
        <begin position="72"/>
        <end position="96"/>
    </location>
</feature>
<evidence type="ECO:0000313" key="3">
    <source>
        <dbReference type="EMBL" id="MFD1534264.1"/>
    </source>
</evidence>
<feature type="compositionally biased region" description="Low complexity" evidence="1">
    <location>
        <begin position="40"/>
        <end position="64"/>
    </location>
</feature>
<feature type="region of interest" description="Disordered" evidence="1">
    <location>
        <begin position="1"/>
        <end position="122"/>
    </location>
</feature>
<evidence type="ECO:0000256" key="2">
    <source>
        <dbReference type="SAM" id="Phobius"/>
    </source>
</evidence>
<dbReference type="Proteomes" id="UP001597145">
    <property type="component" value="Unassembled WGS sequence"/>
</dbReference>
<feature type="compositionally biased region" description="Basic and acidic residues" evidence="1">
    <location>
        <begin position="1"/>
        <end position="22"/>
    </location>
</feature>
<evidence type="ECO:0000313" key="4">
    <source>
        <dbReference type="Proteomes" id="UP001597145"/>
    </source>
</evidence>
<gene>
    <name evidence="3" type="ORF">ACFSCY_33095</name>
</gene>
<evidence type="ECO:0000256" key="1">
    <source>
        <dbReference type="SAM" id="MobiDB-lite"/>
    </source>
</evidence>
<feature type="transmembrane region" description="Helical" evidence="2">
    <location>
        <begin position="258"/>
        <end position="279"/>
    </location>
</feature>
<keyword evidence="4" id="KW-1185">Reference proteome</keyword>
<feature type="transmembrane region" description="Helical" evidence="2">
    <location>
        <begin position="201"/>
        <end position="225"/>
    </location>
</feature>
<keyword evidence="2" id="KW-1133">Transmembrane helix</keyword>
<accession>A0ABW4FUS7</accession>
<proteinExistence type="predicted"/>
<keyword evidence="2" id="KW-0812">Transmembrane</keyword>
<comment type="caution">
    <text evidence="3">The sequence shown here is derived from an EMBL/GenBank/DDBJ whole genome shotgun (WGS) entry which is preliminary data.</text>
</comment>
<dbReference type="EMBL" id="JBHUCP010000033">
    <property type="protein sequence ID" value="MFD1534264.1"/>
    <property type="molecule type" value="Genomic_DNA"/>
</dbReference>
<feature type="transmembrane region" description="Helical" evidence="2">
    <location>
        <begin position="149"/>
        <end position="173"/>
    </location>
</feature>
<dbReference type="RefSeq" id="WP_343984747.1">
    <property type="nucleotide sequence ID" value="NZ_BAAAJG010000025.1"/>
</dbReference>